<gene>
    <name evidence="2" type="ORF">A11S_8</name>
</gene>
<evidence type="ECO:0008006" key="4">
    <source>
        <dbReference type="Google" id="ProtNLM"/>
    </source>
</evidence>
<accession>M4VFL3</accession>
<dbReference type="KEGG" id="man:A11S_8"/>
<reference evidence="2 3" key="1">
    <citation type="journal article" date="2013" name="ISME J.">
        <title>By their genes ye shall know them: genomic signatures of predatory bacteria.</title>
        <authorList>
            <person name="Pasternak Z."/>
            <person name="Pietrokovski S."/>
            <person name="Rotem O."/>
            <person name="Gophna U."/>
            <person name="Lurie-Weinberger M.N."/>
            <person name="Jurkevitch E."/>
        </authorList>
    </citation>
    <scope>NUCLEOTIDE SEQUENCE [LARGE SCALE GENOMIC DNA]</scope>
    <source>
        <strain evidence="2">EPB</strain>
    </source>
</reference>
<proteinExistence type="predicted"/>
<keyword evidence="1" id="KW-0812">Transmembrane</keyword>
<dbReference type="Proteomes" id="UP000011932">
    <property type="component" value="Chromosome"/>
</dbReference>
<keyword evidence="1" id="KW-0472">Membrane</keyword>
<evidence type="ECO:0000256" key="1">
    <source>
        <dbReference type="SAM" id="Phobius"/>
    </source>
</evidence>
<protein>
    <recommendedName>
        <fullName evidence="4">Transmembrane protein</fullName>
    </recommendedName>
</protein>
<dbReference type="STRING" id="349215.A11S_8"/>
<dbReference type="HOGENOM" id="CLU_1667354_0_0_5"/>
<keyword evidence="1" id="KW-1133">Transmembrane helix</keyword>
<organism evidence="2 3">
    <name type="scientific">Micavibrio aeruginosavorus EPB</name>
    <dbReference type="NCBI Taxonomy" id="349215"/>
    <lineage>
        <taxon>Bacteria</taxon>
        <taxon>Pseudomonadati</taxon>
        <taxon>Bdellovibrionota</taxon>
        <taxon>Bdellovibrionia</taxon>
        <taxon>Bdellovibrionales</taxon>
        <taxon>Pseudobdellovibrionaceae</taxon>
        <taxon>Micavibrio</taxon>
    </lineage>
</organism>
<sequence length="158" mass="16996">MDPVSLRRAFRFKAIGNFVLGVSASAAVMGLAHGVPPLMDHWSAAAQIQNFADRFSETHGTEADYRRVQARLEFEQEGPLHTSIGHCYAASTQDGTLHKWPLLACLGTAQEQQGQSSGLRGQITVLSTFVFAVGGLVGFAMAQGAGRVMRRELGPKPD</sequence>
<evidence type="ECO:0000313" key="3">
    <source>
        <dbReference type="Proteomes" id="UP000011932"/>
    </source>
</evidence>
<feature type="transmembrane region" description="Helical" evidence="1">
    <location>
        <begin position="12"/>
        <end position="32"/>
    </location>
</feature>
<dbReference type="AlphaFoldDB" id="M4VFL3"/>
<evidence type="ECO:0000313" key="2">
    <source>
        <dbReference type="EMBL" id="AGH96846.1"/>
    </source>
</evidence>
<name>M4VFL3_9BACT</name>
<dbReference type="EMBL" id="CP003538">
    <property type="protein sequence ID" value="AGH96846.1"/>
    <property type="molecule type" value="Genomic_DNA"/>
</dbReference>
<dbReference type="RefSeq" id="WP_015466412.1">
    <property type="nucleotide sequence ID" value="NC_020812.1"/>
</dbReference>
<feature type="transmembrane region" description="Helical" evidence="1">
    <location>
        <begin position="123"/>
        <end position="142"/>
    </location>
</feature>